<name>A0ABQ3KPC8_9PSEU</name>
<evidence type="ECO:0000256" key="1">
    <source>
        <dbReference type="SAM" id="SignalP"/>
    </source>
</evidence>
<feature type="signal peptide" evidence="1">
    <location>
        <begin position="1"/>
        <end position="22"/>
    </location>
</feature>
<dbReference type="RefSeq" id="WP_229903076.1">
    <property type="nucleotide sequence ID" value="NZ_BNAW01000050.1"/>
</dbReference>
<reference evidence="3" key="1">
    <citation type="journal article" date="2019" name="Int. J. Syst. Evol. Microbiol.">
        <title>The Global Catalogue of Microorganisms (GCM) 10K type strain sequencing project: providing services to taxonomists for standard genome sequencing and annotation.</title>
        <authorList>
            <consortium name="The Broad Institute Genomics Platform"/>
            <consortium name="The Broad Institute Genome Sequencing Center for Infectious Disease"/>
            <person name="Wu L."/>
            <person name="Ma J."/>
        </authorList>
    </citation>
    <scope>NUCLEOTIDE SEQUENCE [LARGE SCALE GENOMIC DNA]</scope>
    <source>
        <strain evidence="3">CGMCC 4.7680</strain>
    </source>
</reference>
<protein>
    <submittedName>
        <fullName evidence="2">Uncharacterized protein</fullName>
    </submittedName>
</protein>
<dbReference type="Proteomes" id="UP000649955">
    <property type="component" value="Unassembled WGS sequence"/>
</dbReference>
<keyword evidence="3" id="KW-1185">Reference proteome</keyword>
<gene>
    <name evidence="2" type="ORF">GCM10017567_72900</name>
</gene>
<keyword evidence="1" id="KW-0732">Signal</keyword>
<evidence type="ECO:0000313" key="3">
    <source>
        <dbReference type="Proteomes" id="UP000649955"/>
    </source>
</evidence>
<evidence type="ECO:0000313" key="2">
    <source>
        <dbReference type="EMBL" id="GHG40901.1"/>
    </source>
</evidence>
<feature type="chain" id="PRO_5045236931" evidence="1">
    <location>
        <begin position="23"/>
        <end position="187"/>
    </location>
</feature>
<accession>A0ABQ3KPC8</accession>
<comment type="caution">
    <text evidence="2">The sequence shown here is derived from an EMBL/GenBank/DDBJ whole genome shotgun (WGS) entry which is preliminary data.</text>
</comment>
<proteinExistence type="predicted"/>
<dbReference type="EMBL" id="BNAW01000050">
    <property type="protein sequence ID" value="GHG40901.1"/>
    <property type="molecule type" value="Genomic_DNA"/>
</dbReference>
<organism evidence="2 3">
    <name type="scientific">Amycolatopsis bullii</name>
    <dbReference type="NCBI Taxonomy" id="941987"/>
    <lineage>
        <taxon>Bacteria</taxon>
        <taxon>Bacillati</taxon>
        <taxon>Actinomycetota</taxon>
        <taxon>Actinomycetes</taxon>
        <taxon>Pseudonocardiales</taxon>
        <taxon>Pseudonocardiaceae</taxon>
        <taxon>Amycolatopsis</taxon>
    </lineage>
</organism>
<sequence>MKWGTRVTALAAAAVVTGTGFAAPDHSAYTVRGTTHIAKPDADLELGPGRFDLDSGPGTFAGTITLPPVEVTRSLPGVGKVSGTITLGPGHAEGSLSGGFSGSATWPVVLSDVRVNGVSYDVGDGCGTAEPLKTELTSEDFAVGRGGRLESTYAIGAFENCRSATPLINAVVPGPGNTLVLDLTAAG</sequence>